<protein>
    <submittedName>
        <fullName evidence="2">Uncharacterized protein</fullName>
    </submittedName>
</protein>
<feature type="region of interest" description="Disordered" evidence="1">
    <location>
        <begin position="575"/>
        <end position="637"/>
    </location>
</feature>
<feature type="compositionally biased region" description="Polar residues" evidence="1">
    <location>
        <begin position="401"/>
        <end position="414"/>
    </location>
</feature>
<feature type="compositionally biased region" description="Basic residues" evidence="1">
    <location>
        <begin position="76"/>
        <end position="85"/>
    </location>
</feature>
<gene>
    <name evidence="2" type="ORF">L228DRAFT_259086</name>
</gene>
<evidence type="ECO:0000313" key="3">
    <source>
        <dbReference type="Proteomes" id="UP000076632"/>
    </source>
</evidence>
<accession>A0A165J3Z0</accession>
<dbReference type="STRING" id="1328760.A0A165J3Z0"/>
<dbReference type="EMBL" id="KV407455">
    <property type="protein sequence ID" value="KZF25696.1"/>
    <property type="molecule type" value="Genomic_DNA"/>
</dbReference>
<feature type="compositionally biased region" description="Low complexity" evidence="1">
    <location>
        <begin position="600"/>
        <end position="612"/>
    </location>
</feature>
<reference evidence="2 3" key="1">
    <citation type="journal article" date="2016" name="Fungal Biol.">
        <title>The genome of Xylona heveae provides a window into fungal endophytism.</title>
        <authorList>
            <person name="Gazis R."/>
            <person name="Kuo A."/>
            <person name="Riley R."/>
            <person name="LaButti K."/>
            <person name="Lipzen A."/>
            <person name="Lin J."/>
            <person name="Amirebrahimi M."/>
            <person name="Hesse C.N."/>
            <person name="Spatafora J.W."/>
            <person name="Henrissat B."/>
            <person name="Hainaut M."/>
            <person name="Grigoriev I.V."/>
            <person name="Hibbett D.S."/>
        </authorList>
    </citation>
    <scope>NUCLEOTIDE SEQUENCE [LARGE SCALE GENOMIC DNA]</scope>
    <source>
        <strain evidence="2 3">TC161</strain>
    </source>
</reference>
<name>A0A165J3Z0_XYLHT</name>
<feature type="region of interest" description="Disordered" evidence="1">
    <location>
        <begin position="486"/>
        <end position="519"/>
    </location>
</feature>
<feature type="compositionally biased region" description="Low complexity" evidence="1">
    <location>
        <begin position="624"/>
        <end position="637"/>
    </location>
</feature>
<dbReference type="Proteomes" id="UP000076632">
    <property type="component" value="Unassembled WGS sequence"/>
</dbReference>
<feature type="region of interest" description="Disordered" evidence="1">
    <location>
        <begin position="401"/>
        <end position="428"/>
    </location>
</feature>
<proteinExistence type="predicted"/>
<feature type="compositionally biased region" description="Basic and acidic residues" evidence="1">
    <location>
        <begin position="95"/>
        <end position="110"/>
    </location>
</feature>
<evidence type="ECO:0000256" key="1">
    <source>
        <dbReference type="SAM" id="MobiDB-lite"/>
    </source>
</evidence>
<dbReference type="InParanoid" id="A0A165J3Z0"/>
<organism evidence="2 3">
    <name type="scientific">Xylona heveae (strain CBS 132557 / TC161)</name>
    <dbReference type="NCBI Taxonomy" id="1328760"/>
    <lineage>
        <taxon>Eukaryota</taxon>
        <taxon>Fungi</taxon>
        <taxon>Dikarya</taxon>
        <taxon>Ascomycota</taxon>
        <taxon>Pezizomycotina</taxon>
        <taxon>Xylonomycetes</taxon>
        <taxon>Xylonales</taxon>
        <taxon>Xylonaceae</taxon>
        <taxon>Xylona</taxon>
    </lineage>
</organism>
<feature type="compositionally biased region" description="Basic and acidic residues" evidence="1">
    <location>
        <begin position="181"/>
        <end position="197"/>
    </location>
</feature>
<feature type="compositionally biased region" description="Low complexity" evidence="1">
    <location>
        <begin position="499"/>
        <end position="508"/>
    </location>
</feature>
<keyword evidence="3" id="KW-1185">Reference proteome</keyword>
<feature type="region of interest" description="Disordered" evidence="1">
    <location>
        <begin position="337"/>
        <end position="361"/>
    </location>
</feature>
<dbReference type="GeneID" id="28899268"/>
<feature type="compositionally biased region" description="Polar residues" evidence="1">
    <location>
        <begin position="352"/>
        <end position="361"/>
    </location>
</feature>
<dbReference type="AlphaFoldDB" id="A0A165J3Z0"/>
<sequence>MKRANVPGTKEAELTKQNKAQITLWKNAASLGLIEADQEALKLHELNSGQSHRVALTASLLEVFQKGPLSQGVHGKSGRGTKKAGRGGGIIGTHGRGDFRATAHVPHEVSSKGTTSTAPVPGTPIRGQQRGTSDPKRTSSTRPTVWEILEDSKRSPPWKDPAIPVQVQRGKKALRMPNIGPRERQVSSRPRRDEKDVPQLADPNSFLAAASAQLGHQRQASPATTKPLGEVAKPQQLQQVEIKVETFPALRPLSEERAKAPENKTSLEEVILTAKIEGSNKEAAASAGSSDIVAPLVSFDESYGDESVPSSRPPNASMNFEDLKGLDFMPALQTAEDERQDVIPGSRPSRVDTATESTASDSVSSGLSHILTGLRNLSLEDQVSALEEQLHRIRGQLSVSRTAGNETINNSSEQSMEKTHPNAGTKEGYRHGLLDYEEMQAPSQESIGESTRHTGGASFGPDDAQISGWEGVAEPALQAKIMHTTSQGDTGMKSAQCLPSSTSTQQPSESGDSRKIADFEDTLSVSGDVRDALNPRMPLAASRYAFARGPVRSRAQSSSSVSSIIGDHQFLSTSRNLETGNTDQSYSATPKLGHSRKESSVSTSSVSGSIRSAGDAAPAHPNFSANPRAPRARRPISSSPKVIVAGLIESRWGKEVQVHSDLKGHVAEASLSNQSPLISQGSERSQDHETIASGEGAASVKIEEPTIATQKPGELGLVKEENPLKSAFPLAPKPVLSSTNLLAQRPRNVPVHTSSSAGYVADEKSTAQVALSSKASASYGLGGLGGGMAESRYADAWRPPSPAKSKVLLGLGLSASLQDKGFFKKENKKPGKN</sequence>
<feature type="region of interest" description="Disordered" evidence="1">
    <location>
        <begin position="70"/>
        <end position="200"/>
    </location>
</feature>
<feature type="region of interest" description="Disordered" evidence="1">
    <location>
        <begin position="441"/>
        <end position="467"/>
    </location>
</feature>
<dbReference type="RefSeq" id="XP_018191251.1">
    <property type="nucleotide sequence ID" value="XM_018334131.1"/>
</dbReference>
<feature type="compositionally biased region" description="Polar residues" evidence="1">
    <location>
        <begin position="575"/>
        <end position="588"/>
    </location>
</feature>
<dbReference type="OrthoDB" id="5372553at2759"/>
<evidence type="ECO:0000313" key="2">
    <source>
        <dbReference type="EMBL" id="KZF25696.1"/>
    </source>
</evidence>